<sequence>MTAGTGVEYTCRYCRLRSELGDGHAACPHCGARVDLRHVVSESGWVEQPPIADMTRIQFGRSYVQVEGDVVPVADFKLAEGDSVYFSHHALLWSETDVRITNHPNASGWKRFLSGMPSYMLDAAGPGRVGVSDNHAGEVIAVPLPMGGAIWVREHRFLAATGNIDYTFVRTGLWYQTGSGDDRETHHPVGTYDDVFSAQGGPGLLLLHAPGNTFIRDLAPGETIHVQPRSLLYKDLSVWMGLHVESPRTTGWSTWRRNWQLRTMFLRLVGPGRVAVHSVFENELEGERITGGQYTHQQW</sequence>
<evidence type="ECO:0008006" key="3">
    <source>
        <dbReference type="Google" id="ProtNLM"/>
    </source>
</evidence>
<organism evidence="1 2">
    <name type="scientific">Nocardioides panacisoli</name>
    <dbReference type="NCBI Taxonomy" id="627624"/>
    <lineage>
        <taxon>Bacteria</taxon>
        <taxon>Bacillati</taxon>
        <taxon>Actinomycetota</taxon>
        <taxon>Actinomycetes</taxon>
        <taxon>Propionibacteriales</taxon>
        <taxon>Nocardioidaceae</taxon>
        <taxon>Nocardioides</taxon>
    </lineage>
</organism>
<dbReference type="Proteomes" id="UP001501821">
    <property type="component" value="Unassembled WGS sequence"/>
</dbReference>
<evidence type="ECO:0000313" key="2">
    <source>
        <dbReference type="Proteomes" id="UP001501821"/>
    </source>
</evidence>
<dbReference type="RefSeq" id="WP_344773606.1">
    <property type="nucleotide sequence ID" value="NZ_BAABAH010000003.1"/>
</dbReference>
<dbReference type="InterPro" id="IPR002838">
    <property type="entry name" value="AIM24"/>
</dbReference>
<evidence type="ECO:0000313" key="1">
    <source>
        <dbReference type="EMBL" id="GAA3812275.1"/>
    </source>
</evidence>
<protein>
    <recommendedName>
        <fullName evidence="3">AIM24 family protein</fullName>
    </recommendedName>
</protein>
<dbReference type="Pfam" id="PF01987">
    <property type="entry name" value="AIM24"/>
    <property type="match status" value="1"/>
</dbReference>
<keyword evidence="2" id="KW-1185">Reference proteome</keyword>
<dbReference type="SUPFAM" id="SSF51219">
    <property type="entry name" value="TRAP-like"/>
    <property type="match status" value="1"/>
</dbReference>
<dbReference type="InterPro" id="IPR016031">
    <property type="entry name" value="Trp_RNA-bd_attenuator-like_dom"/>
</dbReference>
<proteinExistence type="predicted"/>
<reference evidence="2" key="1">
    <citation type="journal article" date="2019" name="Int. J. Syst. Evol. Microbiol.">
        <title>The Global Catalogue of Microorganisms (GCM) 10K type strain sequencing project: providing services to taxonomists for standard genome sequencing and annotation.</title>
        <authorList>
            <consortium name="The Broad Institute Genomics Platform"/>
            <consortium name="The Broad Institute Genome Sequencing Center for Infectious Disease"/>
            <person name="Wu L."/>
            <person name="Ma J."/>
        </authorList>
    </citation>
    <scope>NUCLEOTIDE SEQUENCE [LARGE SCALE GENOMIC DNA]</scope>
    <source>
        <strain evidence="2">JCM 16953</strain>
    </source>
</reference>
<dbReference type="Gene3D" id="3.60.160.10">
    <property type="entry name" value="Mitochondrial biogenesis AIM24"/>
    <property type="match status" value="1"/>
</dbReference>
<dbReference type="EMBL" id="BAABAH010000003">
    <property type="protein sequence ID" value="GAA3812275.1"/>
    <property type="molecule type" value="Genomic_DNA"/>
</dbReference>
<accession>A0ABP7I8M3</accession>
<comment type="caution">
    <text evidence="1">The sequence shown here is derived from an EMBL/GenBank/DDBJ whole genome shotgun (WGS) entry which is preliminary data.</text>
</comment>
<dbReference type="InterPro" id="IPR036983">
    <property type="entry name" value="AIM24_sf"/>
</dbReference>
<gene>
    <name evidence="1" type="ORF">GCM10022242_13500</name>
</gene>
<name>A0ABP7I8M3_9ACTN</name>